<evidence type="ECO:0000313" key="1">
    <source>
        <dbReference type="EMBL" id="KKM99461.1"/>
    </source>
</evidence>
<gene>
    <name evidence="1" type="ORF">LCGC14_1147710</name>
</gene>
<dbReference type="EMBL" id="LAZR01005496">
    <property type="protein sequence ID" value="KKM99461.1"/>
    <property type="molecule type" value="Genomic_DNA"/>
</dbReference>
<name>A0A0F9MJQ7_9ZZZZ</name>
<reference evidence="1" key="1">
    <citation type="journal article" date="2015" name="Nature">
        <title>Complex archaea that bridge the gap between prokaryotes and eukaryotes.</title>
        <authorList>
            <person name="Spang A."/>
            <person name="Saw J.H."/>
            <person name="Jorgensen S.L."/>
            <person name="Zaremba-Niedzwiedzka K."/>
            <person name="Martijn J."/>
            <person name="Lind A.E."/>
            <person name="van Eijk R."/>
            <person name="Schleper C."/>
            <person name="Guy L."/>
            <person name="Ettema T.J."/>
        </authorList>
    </citation>
    <scope>NUCLEOTIDE SEQUENCE</scope>
</reference>
<protein>
    <recommendedName>
        <fullName evidence="2">Flagellar basal-body/hook protein C-terminal domain-containing protein</fullName>
    </recommendedName>
</protein>
<evidence type="ECO:0008006" key="2">
    <source>
        <dbReference type="Google" id="ProtNLM"/>
    </source>
</evidence>
<proteinExistence type="predicted"/>
<organism evidence="1">
    <name type="scientific">marine sediment metagenome</name>
    <dbReference type="NCBI Taxonomy" id="412755"/>
    <lineage>
        <taxon>unclassified sequences</taxon>
        <taxon>metagenomes</taxon>
        <taxon>ecological metagenomes</taxon>
    </lineage>
</organism>
<comment type="caution">
    <text evidence="1">The sequence shown here is derived from an EMBL/GenBank/DDBJ whole genome shotgun (WGS) entry which is preliminary data.</text>
</comment>
<dbReference type="AlphaFoldDB" id="A0A0F9MJQ7"/>
<sequence>MALGGCMSISFSSSVSGVQAAFAMLNVSAHNTANLNTDGFKKQVVNLSEDSTGGVIADISQSTEAGPLYTNSAGDTVEASNVDYLDEVAEQIKAKYLLSANIAAIHRTDEAFDSLMDIMA</sequence>
<accession>A0A0F9MJQ7</accession>